<dbReference type="AlphaFoldDB" id="C5G0S2"/>
<evidence type="ECO:0000313" key="1">
    <source>
        <dbReference type="EMBL" id="EEQ35725.1"/>
    </source>
</evidence>
<dbReference type="GeneID" id="9223927"/>
<reference evidence="2" key="1">
    <citation type="journal article" date="2012" name="MBio">
        <title>Comparative genome analysis of Trichophyton rubrum and related dermatophytes reveals candidate genes involved in infection.</title>
        <authorList>
            <person name="Martinez D.A."/>
            <person name="Oliver B.G."/>
            <person name="Graeser Y."/>
            <person name="Goldberg J.M."/>
            <person name="Li W."/>
            <person name="Martinez-Rossi N.M."/>
            <person name="Monod M."/>
            <person name="Shelest E."/>
            <person name="Barton R.C."/>
            <person name="Birch E."/>
            <person name="Brakhage A.A."/>
            <person name="Chen Z."/>
            <person name="Gurr S.J."/>
            <person name="Heiman D."/>
            <person name="Heitman J."/>
            <person name="Kosti I."/>
            <person name="Rossi A."/>
            <person name="Saif S."/>
            <person name="Samalova M."/>
            <person name="Saunders C.W."/>
            <person name="Shea T."/>
            <person name="Summerbell R.C."/>
            <person name="Xu J."/>
            <person name="Young S."/>
            <person name="Zeng Q."/>
            <person name="Birren B.W."/>
            <person name="Cuomo C.A."/>
            <person name="White T.C."/>
        </authorList>
    </citation>
    <scope>NUCLEOTIDE SEQUENCE [LARGE SCALE GENOMIC DNA]</scope>
    <source>
        <strain evidence="2">ATCC MYA-4605 / CBS 113480</strain>
    </source>
</reference>
<dbReference type="VEuPathDB" id="FungiDB:MCYG_08544"/>
<name>C5G0S2_ARTOC</name>
<sequence length="160" mass="17434">MQSTTSMEYSCSTCCIWCIIQKAWCSLERSGSNDSTSANDLISSSGASCGSTAATTSSSTSSSPFFDWVSIPSIRMGAYALDHEHSERMVAQLIQTELTKVKEVIDAFARTYCGRNDGPSKYGSNALTNEDSEDKLHLALEAFLRSRLRAAIRAAREHLS</sequence>
<accession>C5G0S2</accession>
<dbReference type="Proteomes" id="UP000002035">
    <property type="component" value="Unassembled WGS sequence"/>
</dbReference>
<dbReference type="RefSeq" id="XP_002842713.1">
    <property type="nucleotide sequence ID" value="XM_002842667.1"/>
</dbReference>
<dbReference type="HOGENOM" id="CLU_1651737_0_0_1"/>
<proteinExistence type="predicted"/>
<evidence type="ECO:0008006" key="3">
    <source>
        <dbReference type="Google" id="ProtNLM"/>
    </source>
</evidence>
<dbReference type="eggNOG" id="ENOG502SUCM">
    <property type="taxonomic scope" value="Eukaryota"/>
</dbReference>
<evidence type="ECO:0000313" key="2">
    <source>
        <dbReference type="Proteomes" id="UP000002035"/>
    </source>
</evidence>
<protein>
    <recommendedName>
        <fullName evidence="3">Aflatoxin regulatory protein domain-containing protein</fullName>
    </recommendedName>
</protein>
<organism evidence="1 2">
    <name type="scientific">Arthroderma otae (strain ATCC MYA-4605 / CBS 113480)</name>
    <name type="common">Microsporum canis</name>
    <dbReference type="NCBI Taxonomy" id="554155"/>
    <lineage>
        <taxon>Eukaryota</taxon>
        <taxon>Fungi</taxon>
        <taxon>Dikarya</taxon>
        <taxon>Ascomycota</taxon>
        <taxon>Pezizomycotina</taxon>
        <taxon>Eurotiomycetes</taxon>
        <taxon>Eurotiomycetidae</taxon>
        <taxon>Onygenales</taxon>
        <taxon>Arthrodermataceae</taxon>
        <taxon>Microsporum</taxon>
    </lineage>
</organism>
<gene>
    <name evidence="1" type="ORF">MCYG_08544</name>
</gene>
<keyword evidence="2" id="KW-1185">Reference proteome</keyword>
<dbReference type="EMBL" id="DS995709">
    <property type="protein sequence ID" value="EEQ35725.1"/>
    <property type="molecule type" value="Genomic_DNA"/>
</dbReference>
<dbReference type="OrthoDB" id="2740448at2759"/>